<keyword evidence="1" id="KW-0238">DNA-binding</keyword>
<evidence type="ECO:0000313" key="4">
    <source>
        <dbReference type="EMBL" id="KAG5547648.1"/>
    </source>
</evidence>
<dbReference type="Proteomes" id="UP000823749">
    <property type="component" value="Chromosome 5"/>
</dbReference>
<accession>A0AAV6K5E1</accession>
<evidence type="ECO:0000256" key="2">
    <source>
        <dbReference type="SAM" id="MobiDB-lite"/>
    </source>
</evidence>
<sequence>MLTQLQSKDRLVVLTSFYCHLLLLGSTRMKRGQKRPRTEKGSSSGTKAPIESTNSNPYLLFLDDYLKKARTVETGSRFFVSKYSSVAAEGWKNMSDAERAPFLDLANQRKAHTKKNVPKKKKTPALVHHFNPMNKTLAFGRMKVYSITPDDVGRALGLPLGTVPVLTKCEEFHFEHIQAMFAEKDE</sequence>
<dbReference type="GO" id="GO:0005634">
    <property type="term" value="C:nucleus"/>
    <property type="evidence" value="ECO:0007669"/>
    <property type="project" value="UniProtKB-UniRule"/>
</dbReference>
<feature type="DNA-binding region" description="HMG box" evidence="1">
    <location>
        <begin position="51"/>
        <end position="121"/>
    </location>
</feature>
<keyword evidence="1" id="KW-0539">Nucleus</keyword>
<gene>
    <name evidence="4" type="ORF">RHGRI_013369</name>
</gene>
<dbReference type="InterPro" id="IPR009071">
    <property type="entry name" value="HMG_box_dom"/>
</dbReference>
<dbReference type="AlphaFoldDB" id="A0AAV6K5E1"/>
<name>A0AAV6K5E1_9ERIC</name>
<proteinExistence type="predicted"/>
<feature type="compositionally biased region" description="Polar residues" evidence="2">
    <location>
        <begin position="41"/>
        <end position="51"/>
    </location>
</feature>
<evidence type="ECO:0000313" key="5">
    <source>
        <dbReference type="Proteomes" id="UP000823749"/>
    </source>
</evidence>
<comment type="caution">
    <text evidence="4">The sequence shown here is derived from an EMBL/GenBank/DDBJ whole genome shotgun (WGS) entry which is preliminary data.</text>
</comment>
<dbReference type="PROSITE" id="PS50118">
    <property type="entry name" value="HMG_BOX_2"/>
    <property type="match status" value="1"/>
</dbReference>
<keyword evidence="5" id="KW-1185">Reference proteome</keyword>
<feature type="region of interest" description="Disordered" evidence="2">
    <location>
        <begin position="29"/>
        <end position="51"/>
    </location>
</feature>
<feature type="domain" description="HMG box" evidence="3">
    <location>
        <begin position="51"/>
        <end position="121"/>
    </location>
</feature>
<dbReference type="GO" id="GO:0003677">
    <property type="term" value="F:DNA binding"/>
    <property type="evidence" value="ECO:0007669"/>
    <property type="project" value="UniProtKB-UniRule"/>
</dbReference>
<dbReference type="Pfam" id="PF00505">
    <property type="entry name" value="HMG_box"/>
    <property type="match status" value="1"/>
</dbReference>
<evidence type="ECO:0000256" key="1">
    <source>
        <dbReference type="PROSITE-ProRule" id="PRU00267"/>
    </source>
</evidence>
<dbReference type="SUPFAM" id="SSF47095">
    <property type="entry name" value="HMG-box"/>
    <property type="match status" value="1"/>
</dbReference>
<evidence type="ECO:0000259" key="3">
    <source>
        <dbReference type="PROSITE" id="PS50118"/>
    </source>
</evidence>
<dbReference type="InterPro" id="IPR036910">
    <property type="entry name" value="HMG_box_dom_sf"/>
</dbReference>
<reference evidence="4" key="1">
    <citation type="submission" date="2020-08" db="EMBL/GenBank/DDBJ databases">
        <title>Plant Genome Project.</title>
        <authorList>
            <person name="Zhang R.-G."/>
        </authorList>
    </citation>
    <scope>NUCLEOTIDE SEQUENCE</scope>
    <source>
        <strain evidence="4">WSP0</strain>
        <tissue evidence="4">Leaf</tissue>
    </source>
</reference>
<organism evidence="4 5">
    <name type="scientific">Rhododendron griersonianum</name>
    <dbReference type="NCBI Taxonomy" id="479676"/>
    <lineage>
        <taxon>Eukaryota</taxon>
        <taxon>Viridiplantae</taxon>
        <taxon>Streptophyta</taxon>
        <taxon>Embryophyta</taxon>
        <taxon>Tracheophyta</taxon>
        <taxon>Spermatophyta</taxon>
        <taxon>Magnoliopsida</taxon>
        <taxon>eudicotyledons</taxon>
        <taxon>Gunneridae</taxon>
        <taxon>Pentapetalae</taxon>
        <taxon>asterids</taxon>
        <taxon>Ericales</taxon>
        <taxon>Ericaceae</taxon>
        <taxon>Ericoideae</taxon>
        <taxon>Rhodoreae</taxon>
        <taxon>Rhododendron</taxon>
    </lineage>
</organism>
<dbReference type="Gene3D" id="1.10.30.10">
    <property type="entry name" value="High mobility group box domain"/>
    <property type="match status" value="1"/>
</dbReference>
<dbReference type="EMBL" id="JACTNZ010000005">
    <property type="protein sequence ID" value="KAG5547648.1"/>
    <property type="molecule type" value="Genomic_DNA"/>
</dbReference>
<protein>
    <recommendedName>
        <fullName evidence="3">HMG box domain-containing protein</fullName>
    </recommendedName>
</protein>